<dbReference type="InterPro" id="IPR002145">
    <property type="entry name" value="CopG"/>
</dbReference>
<dbReference type="AlphaFoldDB" id="F5XTQ6"/>
<name>F5XTQ6_MICPN</name>
<sequence>MRRTNIYLEDRQTEALDRLAAGEGVSRAEVIRRLLDRALAGNDDRLAEDLAAIDCSFGVLAEFDVPDREAGAREEHLARIWQVGSAGVDA</sequence>
<evidence type="ECO:0000259" key="1">
    <source>
        <dbReference type="Pfam" id="PF01402"/>
    </source>
</evidence>
<dbReference type="CDD" id="cd21631">
    <property type="entry name" value="RHH_CopG_NikR-like"/>
    <property type="match status" value="1"/>
</dbReference>
<reference evidence="2 3" key="1">
    <citation type="submission" date="2011-05" db="EMBL/GenBank/DDBJ databases">
        <title>Whole genome sequence of Microlunatus phosphovorus NM-1.</title>
        <authorList>
            <person name="Hosoyama A."/>
            <person name="Sasaki K."/>
            <person name="Harada T."/>
            <person name="Igarashi R."/>
            <person name="Kawakoshi A."/>
            <person name="Sasagawa M."/>
            <person name="Fukada J."/>
            <person name="Nakamura S."/>
            <person name="Katano Y."/>
            <person name="Hanada S."/>
            <person name="Kamagata Y."/>
            <person name="Nakamura N."/>
            <person name="Yamazaki S."/>
            <person name="Fujita N."/>
        </authorList>
    </citation>
    <scope>NUCLEOTIDE SEQUENCE [LARGE SCALE GENOMIC DNA]</scope>
    <source>
        <strain evidence="3">ATCC 700054 / DSM 10555 / JCM 9379 / NBRC 101784 / NCIMB 13414 / VKM Ac-1990 / NM-1</strain>
    </source>
</reference>
<dbReference type="EMBL" id="AP012204">
    <property type="protein sequence ID" value="BAK37505.1"/>
    <property type="molecule type" value="Genomic_DNA"/>
</dbReference>
<dbReference type="STRING" id="1032480.MLP_44910"/>
<dbReference type="HOGENOM" id="CLU_192216_0_0_11"/>
<dbReference type="RefSeq" id="WP_013865339.1">
    <property type="nucleotide sequence ID" value="NC_015635.1"/>
</dbReference>
<dbReference type="OrthoDB" id="4735215at2"/>
<dbReference type="KEGG" id="mph:MLP_44910"/>
<evidence type="ECO:0000313" key="3">
    <source>
        <dbReference type="Proteomes" id="UP000007947"/>
    </source>
</evidence>
<feature type="domain" description="Ribbon-helix-helix protein CopG" evidence="1">
    <location>
        <begin position="2"/>
        <end position="39"/>
    </location>
</feature>
<keyword evidence="3" id="KW-1185">Reference proteome</keyword>
<organism evidence="2 3">
    <name type="scientific">Microlunatus phosphovorus (strain ATCC 700054 / DSM 10555 / JCM 9379 / NBRC 101784 / NCIMB 13414 / VKM Ac-1990 / NM-1)</name>
    <dbReference type="NCBI Taxonomy" id="1032480"/>
    <lineage>
        <taxon>Bacteria</taxon>
        <taxon>Bacillati</taxon>
        <taxon>Actinomycetota</taxon>
        <taxon>Actinomycetes</taxon>
        <taxon>Propionibacteriales</taxon>
        <taxon>Propionibacteriaceae</taxon>
        <taxon>Microlunatus</taxon>
    </lineage>
</organism>
<dbReference type="Pfam" id="PF01402">
    <property type="entry name" value="RHH_1"/>
    <property type="match status" value="1"/>
</dbReference>
<dbReference type="Gene3D" id="1.10.1220.10">
    <property type="entry name" value="Met repressor-like"/>
    <property type="match status" value="1"/>
</dbReference>
<dbReference type="Proteomes" id="UP000007947">
    <property type="component" value="Chromosome"/>
</dbReference>
<evidence type="ECO:0000313" key="2">
    <source>
        <dbReference type="EMBL" id="BAK37505.1"/>
    </source>
</evidence>
<accession>F5XTQ6</accession>
<dbReference type="eggNOG" id="ENOG5033HQ9">
    <property type="taxonomic scope" value="Bacteria"/>
</dbReference>
<dbReference type="InterPro" id="IPR013321">
    <property type="entry name" value="Arc_rbn_hlx_hlx"/>
</dbReference>
<gene>
    <name evidence="2" type="ordered locus">MLP_44910</name>
</gene>
<proteinExistence type="predicted"/>
<dbReference type="GO" id="GO:0006355">
    <property type="term" value="P:regulation of DNA-templated transcription"/>
    <property type="evidence" value="ECO:0007669"/>
    <property type="project" value="InterPro"/>
</dbReference>
<protein>
    <recommendedName>
        <fullName evidence="1">Ribbon-helix-helix protein CopG domain-containing protein</fullName>
    </recommendedName>
</protein>